<dbReference type="OrthoDB" id="3259803at2759"/>
<accession>A0A166GNR8</accession>
<dbReference type="Proteomes" id="UP000076532">
    <property type="component" value="Unassembled WGS sequence"/>
</dbReference>
<evidence type="ECO:0000313" key="4">
    <source>
        <dbReference type="EMBL" id="KZP18021.1"/>
    </source>
</evidence>
<evidence type="ECO:0000313" key="5">
    <source>
        <dbReference type="Proteomes" id="UP000076532"/>
    </source>
</evidence>
<evidence type="ECO:0000256" key="2">
    <source>
        <dbReference type="SAM" id="MobiDB-lite"/>
    </source>
</evidence>
<dbReference type="PANTHER" id="PTHR33096:SF1">
    <property type="entry name" value="CXC1-LIKE CYSTEINE CLUSTER ASSOCIATED WITH KDZ TRANSPOSASES DOMAIN-CONTAINING PROTEIN"/>
    <property type="match status" value="1"/>
</dbReference>
<dbReference type="STRING" id="436010.A0A166GNR8"/>
<sequence>MTQPSSPVLRAESSTSGWTSDYPSVPDPDVVHARYRSTRANQWLKWTTVVLPELMDPYYTLLHTTDNLANVDRAHTCPCTCRRAQLRTLQVVCVHFDSLSQIALPICQCTPAPTALLNRGYMACAPTHPTLAVDLKLLEFARLQFLHVVPNSTGWCAALEAFLTSLGFKLRTRDSLRRRFTNSLRWYYELRNTADVRFQALLDDALYSPQTATRPSEYLRRRCRLCFGGEEAHHPALQADYIACIDACFTQKRTKNHSARDPNYRDTHRSHHDSRFLTEEELKDMESYVEARRTRRPARPKASADNDAMEPGMALPTSVLDECGNSFIAADEKREKASTQFFADTGIMSLLCRHDRCLFAVNMTHKGERQHYALALIKMFFGHVPANVTLGLLYDIVCQLKRSMINFGFLSDLFPRMIFAVSVFHAYGHQWPCQVKYHPRKCAGFGLSDGEGCERFWSALRKLIPSLRVSGYYQRLFVLDTHIKYLDSTSTVQLGSWLARRWKKCMSMKATALAAVEDSGIPQTTLRAQWDLQVAAQTQPAPRQSKNKASNAIQAILALDDSIKAEHAAIARLHASVGSALFDVVSLHDALQRARAHLQRLEHTRLQRIQSLGVDESAVLRDMKQNKYLIARMNALALKQRLRDRLRQRKFEMERLERNYRRTMNDIKSSKHIEGSVKRRSPTIQGIARKYNALCAEIQQMVNRKVAPAQGASLIATGALWTLDVDDAIWQDIGLEDASGSTPPPWLKDEKVRTGIRNLLDYDRTIEEEERLLVERISLQESAVAEWTTLRTAYTMNGMSPIHVAKYA</sequence>
<dbReference type="AlphaFoldDB" id="A0A166GNR8"/>
<dbReference type="EMBL" id="KV417576">
    <property type="protein sequence ID" value="KZP18021.1"/>
    <property type="molecule type" value="Genomic_DNA"/>
</dbReference>
<name>A0A166GNR8_9AGAM</name>
<feature type="domain" description="CxC1-like cysteine cluster associated with KDZ transposases" evidence="3">
    <location>
        <begin position="68"/>
        <end position="163"/>
    </location>
</feature>
<evidence type="ECO:0000256" key="1">
    <source>
        <dbReference type="SAM" id="Coils"/>
    </source>
</evidence>
<protein>
    <recommendedName>
        <fullName evidence="3">CxC1-like cysteine cluster associated with KDZ transposases domain-containing protein</fullName>
    </recommendedName>
</protein>
<feature type="region of interest" description="Disordered" evidence="2">
    <location>
        <begin position="290"/>
        <end position="311"/>
    </location>
</feature>
<keyword evidence="5" id="KW-1185">Reference proteome</keyword>
<feature type="coiled-coil region" evidence="1">
    <location>
        <begin position="639"/>
        <end position="673"/>
    </location>
</feature>
<proteinExistence type="predicted"/>
<gene>
    <name evidence="4" type="ORF">FIBSPDRAFT_745973</name>
</gene>
<organism evidence="4 5">
    <name type="scientific">Athelia psychrophila</name>
    <dbReference type="NCBI Taxonomy" id="1759441"/>
    <lineage>
        <taxon>Eukaryota</taxon>
        <taxon>Fungi</taxon>
        <taxon>Dikarya</taxon>
        <taxon>Basidiomycota</taxon>
        <taxon>Agaricomycotina</taxon>
        <taxon>Agaricomycetes</taxon>
        <taxon>Agaricomycetidae</taxon>
        <taxon>Atheliales</taxon>
        <taxon>Atheliaceae</taxon>
        <taxon>Athelia</taxon>
    </lineage>
</organism>
<evidence type="ECO:0000259" key="3">
    <source>
        <dbReference type="Pfam" id="PF18802"/>
    </source>
</evidence>
<dbReference type="InterPro" id="IPR040521">
    <property type="entry name" value="KDZ"/>
</dbReference>
<dbReference type="Pfam" id="PF18758">
    <property type="entry name" value="KDZ"/>
    <property type="match status" value="1"/>
</dbReference>
<keyword evidence="1" id="KW-0175">Coiled coil</keyword>
<dbReference type="InterPro" id="IPR041320">
    <property type="entry name" value="CxC1"/>
</dbReference>
<reference evidence="4 5" key="1">
    <citation type="journal article" date="2016" name="Mol. Biol. Evol.">
        <title>Comparative Genomics of Early-Diverging Mushroom-Forming Fungi Provides Insights into the Origins of Lignocellulose Decay Capabilities.</title>
        <authorList>
            <person name="Nagy L.G."/>
            <person name="Riley R."/>
            <person name="Tritt A."/>
            <person name="Adam C."/>
            <person name="Daum C."/>
            <person name="Floudas D."/>
            <person name="Sun H."/>
            <person name="Yadav J.S."/>
            <person name="Pangilinan J."/>
            <person name="Larsson K.H."/>
            <person name="Matsuura K."/>
            <person name="Barry K."/>
            <person name="Labutti K."/>
            <person name="Kuo R."/>
            <person name="Ohm R.A."/>
            <person name="Bhattacharya S.S."/>
            <person name="Shirouzu T."/>
            <person name="Yoshinaga Y."/>
            <person name="Martin F.M."/>
            <person name="Grigoriev I.V."/>
            <person name="Hibbett D.S."/>
        </authorList>
    </citation>
    <scope>NUCLEOTIDE SEQUENCE [LARGE SCALE GENOMIC DNA]</scope>
    <source>
        <strain evidence="4 5">CBS 109695</strain>
    </source>
</reference>
<dbReference type="PANTHER" id="PTHR33096">
    <property type="entry name" value="CXC2 DOMAIN-CONTAINING PROTEIN"/>
    <property type="match status" value="1"/>
</dbReference>
<feature type="region of interest" description="Disordered" evidence="2">
    <location>
        <begin position="1"/>
        <end position="20"/>
    </location>
</feature>
<dbReference type="Pfam" id="PF18802">
    <property type="entry name" value="CxC1"/>
    <property type="match status" value="1"/>
</dbReference>